<dbReference type="EC" id="3.1.1.11" evidence="3"/>
<keyword evidence="5" id="KW-1015">Disulfide bond</keyword>
<dbReference type="Proteomes" id="UP001642360">
    <property type="component" value="Unassembled WGS sequence"/>
</dbReference>
<evidence type="ECO:0000256" key="2">
    <source>
        <dbReference type="ARBA" id="ARBA00007786"/>
    </source>
</evidence>
<evidence type="ECO:0000256" key="5">
    <source>
        <dbReference type="ARBA" id="ARBA00023157"/>
    </source>
</evidence>
<dbReference type="SMART" id="SM00856">
    <property type="entry name" value="PMEI"/>
    <property type="match status" value="1"/>
</dbReference>
<keyword evidence="6" id="KW-0325">Glycoprotein</keyword>
<organism evidence="9 10">
    <name type="scientific">Ilex paraguariensis</name>
    <name type="common">yerba mate</name>
    <dbReference type="NCBI Taxonomy" id="185542"/>
    <lineage>
        <taxon>Eukaryota</taxon>
        <taxon>Viridiplantae</taxon>
        <taxon>Streptophyta</taxon>
        <taxon>Embryophyta</taxon>
        <taxon>Tracheophyta</taxon>
        <taxon>Spermatophyta</taxon>
        <taxon>Magnoliopsida</taxon>
        <taxon>eudicotyledons</taxon>
        <taxon>Gunneridae</taxon>
        <taxon>Pentapetalae</taxon>
        <taxon>asterids</taxon>
        <taxon>campanulids</taxon>
        <taxon>Aquifoliales</taxon>
        <taxon>Aquifoliaceae</taxon>
        <taxon>Ilex</taxon>
    </lineage>
</organism>
<dbReference type="NCBIfam" id="TIGR01614">
    <property type="entry name" value="PME_inhib"/>
    <property type="match status" value="1"/>
</dbReference>
<dbReference type="EMBL" id="CAUOFW020003225">
    <property type="protein sequence ID" value="CAK9158682.1"/>
    <property type="molecule type" value="Genomic_DNA"/>
</dbReference>
<evidence type="ECO:0000313" key="9">
    <source>
        <dbReference type="EMBL" id="CAK9158682.1"/>
    </source>
</evidence>
<evidence type="ECO:0000313" key="10">
    <source>
        <dbReference type="Proteomes" id="UP001642360"/>
    </source>
</evidence>
<comment type="caution">
    <text evidence="9">The sequence shown here is derived from an EMBL/GenBank/DDBJ whole genome shotgun (WGS) entry which is preliminary data.</text>
</comment>
<dbReference type="InterPro" id="IPR051955">
    <property type="entry name" value="PME_Inhibitor"/>
</dbReference>
<gene>
    <name evidence="9" type="ORF">ILEXP_LOCUS27346</name>
</gene>
<comment type="similarity">
    <text evidence="1">In the N-terminal section; belongs to the PMEI family.</text>
</comment>
<dbReference type="CDD" id="cd15798">
    <property type="entry name" value="PMEI-like_3"/>
    <property type="match status" value="1"/>
</dbReference>
<dbReference type="PANTHER" id="PTHR31080">
    <property type="entry name" value="PECTINESTERASE INHIBITOR-LIKE"/>
    <property type="match status" value="1"/>
</dbReference>
<dbReference type="FunFam" id="1.20.140.40:FF:000010">
    <property type="entry name" value="Pectinesterase"/>
    <property type="match status" value="1"/>
</dbReference>
<keyword evidence="4" id="KW-0732">Signal</keyword>
<dbReference type="AlphaFoldDB" id="A0ABC8SVD6"/>
<feature type="domain" description="Pectinesterase inhibitor" evidence="8">
    <location>
        <begin position="71"/>
        <end position="228"/>
    </location>
</feature>
<keyword evidence="10" id="KW-1185">Reference proteome</keyword>
<proteinExistence type="inferred from homology"/>
<evidence type="ECO:0000256" key="6">
    <source>
        <dbReference type="ARBA" id="ARBA00023180"/>
    </source>
</evidence>
<evidence type="ECO:0000256" key="1">
    <source>
        <dbReference type="ARBA" id="ARBA00006027"/>
    </source>
</evidence>
<dbReference type="Gene3D" id="1.20.140.40">
    <property type="entry name" value="Invertase/pectin methylesterase inhibitor family protein"/>
    <property type="match status" value="1"/>
</dbReference>
<dbReference type="PANTHER" id="PTHR31080:SF303">
    <property type="entry name" value="PECTINESTERASE 1-LIKE"/>
    <property type="match status" value="1"/>
</dbReference>
<evidence type="ECO:0000256" key="7">
    <source>
        <dbReference type="SAM" id="Phobius"/>
    </source>
</evidence>
<dbReference type="InterPro" id="IPR035513">
    <property type="entry name" value="Invertase/methylesterase_inhib"/>
</dbReference>
<keyword evidence="7" id="KW-0472">Membrane</keyword>
<feature type="transmembrane region" description="Helical" evidence="7">
    <location>
        <begin position="35"/>
        <end position="56"/>
    </location>
</feature>
<protein>
    <recommendedName>
        <fullName evidence="3">pectinesterase</fullName>
        <ecNumber evidence="3">3.1.1.11</ecNumber>
    </recommendedName>
</protein>
<evidence type="ECO:0000256" key="4">
    <source>
        <dbReference type="ARBA" id="ARBA00022729"/>
    </source>
</evidence>
<accession>A0ABC8SVD6</accession>
<evidence type="ECO:0000259" key="8">
    <source>
        <dbReference type="SMART" id="SM00856"/>
    </source>
</evidence>
<reference evidence="9 10" key="1">
    <citation type="submission" date="2024-02" db="EMBL/GenBank/DDBJ databases">
        <authorList>
            <person name="Vignale AGUSTIN F."/>
            <person name="Sosa J E."/>
            <person name="Modenutti C."/>
        </authorList>
    </citation>
    <scope>NUCLEOTIDE SEQUENCE [LARGE SCALE GENOMIC DNA]</scope>
</reference>
<dbReference type="Pfam" id="PF04043">
    <property type="entry name" value="PMEI"/>
    <property type="match status" value="1"/>
</dbReference>
<dbReference type="InterPro" id="IPR006501">
    <property type="entry name" value="Pectinesterase_inhib_dom"/>
</dbReference>
<dbReference type="GO" id="GO:0030599">
    <property type="term" value="F:pectinesterase activity"/>
    <property type="evidence" value="ECO:0007669"/>
    <property type="project" value="UniProtKB-EC"/>
</dbReference>
<comment type="similarity">
    <text evidence="2">In the C-terminal section; belongs to the pectinesterase family.</text>
</comment>
<dbReference type="SUPFAM" id="SSF101148">
    <property type="entry name" value="Plant invertase/pectin methylesterase inhibitor"/>
    <property type="match status" value="1"/>
</dbReference>
<sequence length="244" mass="26705">MESINIIKGYSKVDTLGDQTSPHHNRTTQNHRTTIAISLIIILTVVIGAVIGALIYESITEPPDDDDLSSKAAESLKTICSVTQYTNSCFTSLSSFNANFGSKIDPECVFKLSIQVAVTEFTKLESVPITLISKLNDPSTESALKDCTSLFDDGLSQLNRSLELMEVDPGEKVLTEAKIGDLNSWISGAMTDQQTCLDGLEEMGSTVVDEVRMKVQKSKEYMSNSLAILANIQSLLDKFDLKMH</sequence>
<keyword evidence="7" id="KW-1133">Transmembrane helix</keyword>
<keyword evidence="7" id="KW-0812">Transmembrane</keyword>
<name>A0ABC8SVD6_9AQUA</name>
<evidence type="ECO:0000256" key="3">
    <source>
        <dbReference type="ARBA" id="ARBA00013229"/>
    </source>
</evidence>